<name>A0A397IN58_9GLOM</name>
<keyword evidence="2" id="KW-1185">Reference proteome</keyword>
<dbReference type="OrthoDB" id="2382295at2759"/>
<proteinExistence type="predicted"/>
<evidence type="ECO:0000313" key="2">
    <source>
        <dbReference type="Proteomes" id="UP000266861"/>
    </source>
</evidence>
<dbReference type="EMBL" id="PQFF01000171">
    <property type="protein sequence ID" value="RHZ77335.1"/>
    <property type="molecule type" value="Genomic_DNA"/>
</dbReference>
<accession>A0A397IN58</accession>
<dbReference type="Proteomes" id="UP000266861">
    <property type="component" value="Unassembled WGS sequence"/>
</dbReference>
<gene>
    <name evidence="1" type="ORF">Glove_181g12</name>
</gene>
<evidence type="ECO:0000313" key="1">
    <source>
        <dbReference type="EMBL" id="RHZ77335.1"/>
    </source>
</evidence>
<dbReference type="AlphaFoldDB" id="A0A397IN58"/>
<reference evidence="1 2" key="1">
    <citation type="submission" date="2018-08" db="EMBL/GenBank/DDBJ databases">
        <title>Genome and evolution of the arbuscular mycorrhizal fungus Diversispora epigaea (formerly Glomus versiforme) and its bacterial endosymbionts.</title>
        <authorList>
            <person name="Sun X."/>
            <person name="Fei Z."/>
            <person name="Harrison M."/>
        </authorList>
    </citation>
    <scope>NUCLEOTIDE SEQUENCE [LARGE SCALE GENOMIC DNA]</scope>
    <source>
        <strain evidence="1 2">IT104</strain>
    </source>
</reference>
<protein>
    <submittedName>
        <fullName evidence="1">Uncharacterized protein</fullName>
    </submittedName>
</protein>
<comment type="caution">
    <text evidence="1">The sequence shown here is derived from an EMBL/GenBank/DDBJ whole genome shotgun (WGS) entry which is preliminary data.</text>
</comment>
<sequence>MLFVNCTVKGNSPIETFINLGTNINIVKKNYIDETGLIFYENNIGSKIEGFNRSINALGKIDLQTSFTVDVNIIGASEEVKFRDYVSCEWSNLNKGFNRSINALGKIDLQTSFTVDVLLEGSQRAVKLKVDLSDAKDLDDFVLILKRVFEELENVRPQNIVFLDSNNTPILPDTCLQSLVNDTAAKNPFIIRYLLSKKNVVVNYTYRHKQGKCKIQHTTGSLSSLREAVVERFTELQAEKFYFFNDGEGDIWNEYYFNDLVLKTELVCNDYNLKLKIKVKDKKPYGDWDLKEVFTQILGQESYVTIDDIPRFYFDDLPPLINSFSEDELNTFIKSLNRTYKAYQKEIHANEATPHAYINSFMETAVCFTQEHINDSTKLRVEIPLNGSRGYGPIDYVVEIITILVLMCEAKSENMNKETAQVLVQMKSAMEAIEHKSFKCKLDHQEAVMFEIVTTGKLWQFIRWTELSETSTVHTTEEFTRSFSDEMEIEKKMLNYIAQLLQFQANIGFKNDNNDSDCPPKRQYMKVDVVTGVFSYFPLMVLLRSL</sequence>
<organism evidence="1 2">
    <name type="scientific">Diversispora epigaea</name>
    <dbReference type="NCBI Taxonomy" id="1348612"/>
    <lineage>
        <taxon>Eukaryota</taxon>
        <taxon>Fungi</taxon>
        <taxon>Fungi incertae sedis</taxon>
        <taxon>Mucoromycota</taxon>
        <taxon>Glomeromycotina</taxon>
        <taxon>Glomeromycetes</taxon>
        <taxon>Diversisporales</taxon>
        <taxon>Diversisporaceae</taxon>
        <taxon>Diversispora</taxon>
    </lineage>
</organism>